<dbReference type="GO" id="GO:0048038">
    <property type="term" value="F:quinone binding"/>
    <property type="evidence" value="ECO:0007669"/>
    <property type="project" value="UniProtKB-KW"/>
</dbReference>
<dbReference type="HAMAP" id="MF_01355">
    <property type="entry name" value="NDH1_NDH1L"/>
    <property type="match status" value="1"/>
</dbReference>
<evidence type="ECO:0000313" key="16">
    <source>
        <dbReference type="Proteomes" id="UP000247807"/>
    </source>
</evidence>
<keyword evidence="9 14" id="KW-0520">NAD</keyword>
<keyword evidence="2 14" id="KW-0813">Transport</keyword>
<dbReference type="PANTHER" id="PTHR36727">
    <property type="entry name" value="NAD(P)H-QUINONE OXIDOREDUCTASE SUBUNIT L, CHLOROPLASTIC"/>
    <property type="match status" value="1"/>
</dbReference>
<evidence type="ECO:0000256" key="13">
    <source>
        <dbReference type="ARBA" id="ARBA00048026"/>
    </source>
</evidence>
<evidence type="ECO:0000256" key="2">
    <source>
        <dbReference type="ARBA" id="ARBA00022448"/>
    </source>
</evidence>
<evidence type="ECO:0000256" key="12">
    <source>
        <dbReference type="ARBA" id="ARBA00047726"/>
    </source>
</evidence>
<evidence type="ECO:0000256" key="9">
    <source>
        <dbReference type="ARBA" id="ARBA00023027"/>
    </source>
</evidence>
<name>A0A318R539_PROMR</name>
<feature type="transmembrane region" description="Helical" evidence="14">
    <location>
        <begin position="28"/>
        <end position="48"/>
    </location>
</feature>
<dbReference type="EC" id="7.1.1.-" evidence="14"/>
<comment type="subunit">
    <text evidence="14">NDH-1 can be composed of about 15 different subunits; different subcomplexes with different compositions have been identified which probably have different functions.</text>
</comment>
<comment type="catalytic activity">
    <reaction evidence="13 14">
        <text>a plastoquinone + NADH + (n+1) H(+)(in) = a plastoquinol + NAD(+) + n H(+)(out)</text>
        <dbReference type="Rhea" id="RHEA:42608"/>
        <dbReference type="Rhea" id="RHEA-COMP:9561"/>
        <dbReference type="Rhea" id="RHEA-COMP:9562"/>
        <dbReference type="ChEBI" id="CHEBI:15378"/>
        <dbReference type="ChEBI" id="CHEBI:17757"/>
        <dbReference type="ChEBI" id="CHEBI:57540"/>
        <dbReference type="ChEBI" id="CHEBI:57945"/>
        <dbReference type="ChEBI" id="CHEBI:62192"/>
    </reaction>
</comment>
<evidence type="ECO:0000256" key="11">
    <source>
        <dbReference type="ARBA" id="ARBA00023136"/>
    </source>
</evidence>
<evidence type="ECO:0000313" key="15">
    <source>
        <dbReference type="EMBL" id="PYE02752.1"/>
    </source>
</evidence>
<feature type="transmembrane region" description="Helical" evidence="14">
    <location>
        <begin position="60"/>
        <end position="80"/>
    </location>
</feature>
<dbReference type="AlphaFoldDB" id="A0A318R539"/>
<keyword evidence="6 14" id="KW-0618">Plastoquinone</keyword>
<dbReference type="InterPro" id="IPR019654">
    <property type="entry name" value="NADH-quinone_OxRdatse_su_L"/>
</dbReference>
<evidence type="ECO:0000256" key="1">
    <source>
        <dbReference type="ARBA" id="ARBA00004141"/>
    </source>
</evidence>
<keyword evidence="10 14" id="KW-0793">Thylakoid</keyword>
<gene>
    <name evidence="14" type="primary">ndhL</name>
    <name evidence="15" type="ORF">DNJ73_03085</name>
</gene>
<dbReference type="OrthoDB" id="517549at2"/>
<protein>
    <recommendedName>
        <fullName evidence="14">NAD(P)H-quinone oxidoreductase subunit L</fullName>
        <ecNumber evidence="14">7.1.1.-</ecNumber>
    </recommendedName>
    <alternativeName>
        <fullName evidence="14">NAD(P)H dehydrogenase I subunit L</fullName>
        <shortName evidence="14">NDH-1 subunit L</shortName>
        <shortName evidence="14">NDH-L</shortName>
    </alternativeName>
</protein>
<evidence type="ECO:0000256" key="5">
    <source>
        <dbReference type="ARBA" id="ARBA00022857"/>
    </source>
</evidence>
<keyword evidence="8 14" id="KW-1133">Transmembrane helix</keyword>
<comment type="similarity">
    <text evidence="14">Belongs to the complex I NdhL subunit family.</text>
</comment>
<dbReference type="EMBL" id="QJUE01000002">
    <property type="protein sequence ID" value="PYE02752.1"/>
    <property type="molecule type" value="Genomic_DNA"/>
</dbReference>
<dbReference type="PANTHER" id="PTHR36727:SF2">
    <property type="entry name" value="NAD(P)H-QUINONE OXIDOREDUCTASE SUBUNIT L, CHLOROPLASTIC"/>
    <property type="match status" value="1"/>
</dbReference>
<keyword evidence="3 14" id="KW-0812">Transmembrane</keyword>
<dbReference type="Pfam" id="PF10716">
    <property type="entry name" value="NdhL"/>
    <property type="match status" value="1"/>
</dbReference>
<proteinExistence type="inferred from homology"/>
<dbReference type="GO" id="GO:0016655">
    <property type="term" value="F:oxidoreductase activity, acting on NAD(P)H, quinone or similar compound as acceptor"/>
    <property type="evidence" value="ECO:0007669"/>
    <property type="project" value="UniProtKB-UniRule"/>
</dbReference>
<evidence type="ECO:0000256" key="7">
    <source>
        <dbReference type="ARBA" id="ARBA00022967"/>
    </source>
</evidence>
<dbReference type="Proteomes" id="UP000247807">
    <property type="component" value="Unassembled WGS sequence"/>
</dbReference>
<comment type="function">
    <text evidence="14">NDH-1 shuttles electrons from an unknown electron donor, via FMN and iron-sulfur (Fe-S) centers, to quinones in the respiratory and/or the photosynthetic chain. The immediate electron acceptor for the enzyme in this species is believed to be plastoquinone. Couples the redox reaction to proton translocation, and thus conserves the redox energy in a proton gradient. Cyanobacterial NDH-1 also plays a role in inorganic carbon-concentration.</text>
</comment>
<sequence length="90" mass="10300">MIFSISIVSLIPFGLIGAVNPIITLSAYVVLGGMYLLVVPLFLFYWMNNRWNIMGKLERLFIYGLVFLFFPGMVLFAPFLNLRMNGKEES</sequence>
<evidence type="ECO:0000256" key="10">
    <source>
        <dbReference type="ARBA" id="ARBA00023078"/>
    </source>
</evidence>
<dbReference type="GO" id="GO:0031676">
    <property type="term" value="C:plasma membrane-derived thylakoid membrane"/>
    <property type="evidence" value="ECO:0007669"/>
    <property type="project" value="UniProtKB-SubCell"/>
</dbReference>
<evidence type="ECO:0000256" key="8">
    <source>
        <dbReference type="ARBA" id="ARBA00022989"/>
    </source>
</evidence>
<keyword evidence="7 14" id="KW-1278">Translocase</keyword>
<evidence type="ECO:0000256" key="4">
    <source>
        <dbReference type="ARBA" id="ARBA00022719"/>
    </source>
</evidence>
<evidence type="ECO:0000256" key="14">
    <source>
        <dbReference type="HAMAP-Rule" id="MF_01355"/>
    </source>
</evidence>
<comment type="catalytic activity">
    <reaction evidence="12 14">
        <text>a plastoquinone + NADPH + (n+1) H(+)(in) = a plastoquinol + NADP(+) + n H(+)(out)</text>
        <dbReference type="Rhea" id="RHEA:42612"/>
        <dbReference type="Rhea" id="RHEA-COMP:9561"/>
        <dbReference type="Rhea" id="RHEA-COMP:9562"/>
        <dbReference type="ChEBI" id="CHEBI:15378"/>
        <dbReference type="ChEBI" id="CHEBI:17757"/>
        <dbReference type="ChEBI" id="CHEBI:57783"/>
        <dbReference type="ChEBI" id="CHEBI:58349"/>
        <dbReference type="ChEBI" id="CHEBI:62192"/>
    </reaction>
</comment>
<keyword evidence="5 14" id="KW-0521">NADP</keyword>
<comment type="subcellular location">
    <subcellularLocation>
        <location evidence="14">Cellular thylakoid membrane</location>
        <topology evidence="14">Multi-pass membrane protein</topology>
    </subcellularLocation>
    <subcellularLocation>
        <location evidence="1">Membrane</location>
        <topology evidence="1">Multi-pass membrane protein</topology>
    </subcellularLocation>
</comment>
<keyword evidence="11 14" id="KW-0472">Membrane</keyword>
<keyword evidence="4 14" id="KW-0874">Quinone</keyword>
<evidence type="ECO:0000256" key="3">
    <source>
        <dbReference type="ARBA" id="ARBA00022692"/>
    </source>
</evidence>
<organism evidence="15 16">
    <name type="scientific">Prochlorococcus marinus XMU1408</name>
    <dbReference type="NCBI Taxonomy" id="2213228"/>
    <lineage>
        <taxon>Bacteria</taxon>
        <taxon>Bacillati</taxon>
        <taxon>Cyanobacteriota</taxon>
        <taxon>Cyanophyceae</taxon>
        <taxon>Synechococcales</taxon>
        <taxon>Prochlorococcaceae</taxon>
        <taxon>Prochlorococcus</taxon>
    </lineage>
</organism>
<reference evidence="15 16" key="1">
    <citation type="journal article" date="2018" name="Appl. Environ. Microbiol.">
        <title>Genome rearrangement shapes Prochlorococcus ecological adaptation.</title>
        <authorList>
            <person name="Yan W."/>
            <person name="Wei S."/>
            <person name="Wang Q."/>
            <person name="Xiao X."/>
            <person name="Zeng Q."/>
            <person name="Jiao N."/>
            <person name="Zhang R."/>
        </authorList>
    </citation>
    <scope>NUCLEOTIDE SEQUENCE [LARGE SCALE GENOMIC DNA]</scope>
    <source>
        <strain evidence="15 16">XMU1408</strain>
    </source>
</reference>
<accession>A0A318R539</accession>
<comment type="caution">
    <text evidence="15">The sequence shown here is derived from an EMBL/GenBank/DDBJ whole genome shotgun (WGS) entry which is preliminary data.</text>
</comment>
<evidence type="ECO:0000256" key="6">
    <source>
        <dbReference type="ARBA" id="ARBA00022957"/>
    </source>
</evidence>